<keyword evidence="7 8" id="KW-0472">Membrane</keyword>
<name>A0AAN6G9H4_9BASI</name>
<organism evidence="9 10">
    <name type="scientific">Tilletia horrida</name>
    <dbReference type="NCBI Taxonomy" id="155126"/>
    <lineage>
        <taxon>Eukaryota</taxon>
        <taxon>Fungi</taxon>
        <taxon>Dikarya</taxon>
        <taxon>Basidiomycota</taxon>
        <taxon>Ustilaginomycotina</taxon>
        <taxon>Exobasidiomycetes</taxon>
        <taxon>Tilletiales</taxon>
        <taxon>Tilletiaceae</taxon>
        <taxon>Tilletia</taxon>
    </lineage>
</organism>
<keyword evidence="6 8" id="KW-1133">Transmembrane helix</keyword>
<evidence type="ECO:0000256" key="2">
    <source>
        <dbReference type="ARBA" id="ARBA00004687"/>
    </source>
</evidence>
<evidence type="ECO:0000256" key="5">
    <source>
        <dbReference type="ARBA" id="ARBA00022824"/>
    </source>
</evidence>
<evidence type="ECO:0000256" key="4">
    <source>
        <dbReference type="ARBA" id="ARBA00022692"/>
    </source>
</evidence>
<dbReference type="Pfam" id="PF06699">
    <property type="entry name" value="PIG-F"/>
    <property type="match status" value="1"/>
</dbReference>
<feature type="transmembrane region" description="Helical" evidence="8">
    <location>
        <begin position="285"/>
        <end position="309"/>
    </location>
</feature>
<dbReference type="Proteomes" id="UP001176521">
    <property type="component" value="Unassembled WGS sequence"/>
</dbReference>
<evidence type="ECO:0000313" key="10">
    <source>
        <dbReference type="Proteomes" id="UP001176521"/>
    </source>
</evidence>
<comment type="caution">
    <text evidence="9">The sequence shown here is derived from an EMBL/GenBank/DDBJ whole genome shotgun (WGS) entry which is preliminary data.</text>
</comment>
<accession>A0AAN6G9H4</accession>
<dbReference type="GO" id="GO:0006506">
    <property type="term" value="P:GPI anchor biosynthetic process"/>
    <property type="evidence" value="ECO:0007669"/>
    <property type="project" value="UniProtKB-KW"/>
</dbReference>
<dbReference type="InterPro" id="IPR009580">
    <property type="entry name" value="GPI_biosynthesis_protein_Pig-F"/>
</dbReference>
<feature type="transmembrane region" description="Helical" evidence="8">
    <location>
        <begin position="220"/>
        <end position="242"/>
    </location>
</feature>
<dbReference type="GO" id="GO:0005789">
    <property type="term" value="C:endoplasmic reticulum membrane"/>
    <property type="evidence" value="ECO:0007669"/>
    <property type="project" value="UniProtKB-SubCell"/>
</dbReference>
<evidence type="ECO:0000256" key="3">
    <source>
        <dbReference type="ARBA" id="ARBA00022502"/>
    </source>
</evidence>
<protein>
    <submittedName>
        <fullName evidence="9">Glycosylphosphatidylinositol (GPI) anchor assembly protein</fullName>
    </submittedName>
</protein>
<reference evidence="9" key="1">
    <citation type="journal article" date="2023" name="PhytoFront">
        <title>Draft Genome Resources of Seven Strains of Tilletia horrida, Causal Agent of Kernel Smut of Rice.</title>
        <authorList>
            <person name="Khanal S."/>
            <person name="Antony Babu S."/>
            <person name="Zhou X.G."/>
        </authorList>
    </citation>
    <scope>NUCLEOTIDE SEQUENCE</scope>
    <source>
        <strain evidence="9">TX3</strain>
    </source>
</reference>
<dbReference type="AlphaFoldDB" id="A0AAN6G9H4"/>
<evidence type="ECO:0000256" key="8">
    <source>
        <dbReference type="SAM" id="Phobius"/>
    </source>
</evidence>
<keyword evidence="10" id="KW-1185">Reference proteome</keyword>
<keyword evidence="3" id="KW-0337">GPI-anchor biosynthesis</keyword>
<proteinExistence type="predicted"/>
<evidence type="ECO:0000313" key="9">
    <source>
        <dbReference type="EMBL" id="KAK0526313.1"/>
    </source>
</evidence>
<comment type="pathway">
    <text evidence="2">Glycolipid biosynthesis; glycosylphosphatidylinositol-anchor biosynthesis.</text>
</comment>
<keyword evidence="5" id="KW-0256">Endoplasmic reticulum</keyword>
<gene>
    <name evidence="9" type="primary">GPI11</name>
    <name evidence="9" type="ORF">OC842_005229</name>
</gene>
<evidence type="ECO:0000256" key="7">
    <source>
        <dbReference type="ARBA" id="ARBA00023136"/>
    </source>
</evidence>
<dbReference type="EMBL" id="JAPDMQ010000359">
    <property type="protein sequence ID" value="KAK0526313.1"/>
    <property type="molecule type" value="Genomic_DNA"/>
</dbReference>
<evidence type="ECO:0000256" key="6">
    <source>
        <dbReference type="ARBA" id="ARBA00022989"/>
    </source>
</evidence>
<evidence type="ECO:0000256" key="1">
    <source>
        <dbReference type="ARBA" id="ARBA00004477"/>
    </source>
</evidence>
<feature type="transmembrane region" description="Helical" evidence="8">
    <location>
        <begin position="43"/>
        <end position="62"/>
    </location>
</feature>
<sequence>MTDKSKRRKGGAVSKVTASAGAAAAAASPTPAPQPLTFHTLHLVFLLGILQPAFLLLALFYLPQRAAAALQSATIPLTTTTTTAAAGSPFERGWQAIARLYDNPDHLSGDQLRNAVLPSGAIAVFITQAWLTRAVGKWIATEQRRTRPLLTTTSAKGKNSNRKESNSNNTFEQLALTLLSLPVSTLAMLGLLVALLGAPIPFTSSASVTATGQVSRGEHTLPTLALAFHLALLITLIPAHVLGTDLRRWDEVFLPAASPASSSDGNDDNDNDAARLKKRADASTAWHAVLFYPAVGALAGALLGSYGLALDWGRPWQIWPIPPLLGSTAGLVLGNWLGIHAWTGAAWTALAS</sequence>
<keyword evidence="4 8" id="KW-0812">Transmembrane</keyword>
<comment type="subcellular location">
    <subcellularLocation>
        <location evidence="1">Endoplasmic reticulum membrane</location>
        <topology evidence="1">Multi-pass membrane protein</topology>
    </subcellularLocation>
</comment>
<feature type="transmembrane region" description="Helical" evidence="8">
    <location>
        <begin position="174"/>
        <end position="200"/>
    </location>
</feature>